<dbReference type="GeneID" id="91097623"/>
<feature type="compositionally biased region" description="Low complexity" evidence="1">
    <location>
        <begin position="55"/>
        <end position="72"/>
    </location>
</feature>
<keyword evidence="2" id="KW-0732">Signal</keyword>
<evidence type="ECO:0000256" key="2">
    <source>
        <dbReference type="SAM" id="SignalP"/>
    </source>
</evidence>
<dbReference type="EMBL" id="CP144106">
    <property type="protein sequence ID" value="WWC92000.1"/>
    <property type="molecule type" value="Genomic_DNA"/>
</dbReference>
<accession>A0AAX4K5F2</accession>
<proteinExistence type="predicted"/>
<feature type="chain" id="PRO_5043713473" evidence="2">
    <location>
        <begin position="19"/>
        <end position="539"/>
    </location>
</feature>
<sequence length="539" mass="55972">MVLVGLLPLLAFAGSIQAAAIPVDSPPPSPALGGSVHGSATFSPIPTFSPQLNVPSPTLPSSLSFPSPSETSLPSFLNGNGDFKHSENHNGRFNQDGLTNTNNFRSNGGVGRGKGMTNAERMKRGLGILPPTRRMTSKPVRKSAKPVIDASQFDNSNSNNNNDDTTTNNNNDNSANDNPGDPSVVSTPNDGSLAETSVPSNTNDQDNINNSPDNNDNNNGATNSSLQDGSNGDDDDGTANPGNGNVLASKKYAMRMMNPDDGSDMGLVTGPDDNSNPLVGYSPSGDSPIQMSMPTDPTSTPFSIVPGNNDNSDNNGNDGDDSTFQGPRKVLAAVPHRTNSNNPNSGDLVPGNGNYAPLGMGWTDNNGLLHIDLKAIVNNPSSLSQGGLPVDPSNLPTDNDGNTFGVPKQLLSRPGGSVLPITPSSSNLPVDPSQLGSATNDPTNLLHATLSNLPLGSDGSNPLDSFGNPQSTLWTFHPNSQRLLAHYVNSDGNTVPTYFVTGGDCQHTLCLTADVKAFKDAQGADAHEVHVLAEAIADL</sequence>
<evidence type="ECO:0000256" key="1">
    <source>
        <dbReference type="SAM" id="MobiDB-lite"/>
    </source>
</evidence>
<feature type="compositionally biased region" description="Low complexity" evidence="1">
    <location>
        <begin position="154"/>
        <end position="178"/>
    </location>
</feature>
<keyword evidence="4" id="KW-1185">Reference proteome</keyword>
<organism evidence="3 4">
    <name type="scientific">Kwoniella dendrophila CBS 6074</name>
    <dbReference type="NCBI Taxonomy" id="1295534"/>
    <lineage>
        <taxon>Eukaryota</taxon>
        <taxon>Fungi</taxon>
        <taxon>Dikarya</taxon>
        <taxon>Basidiomycota</taxon>
        <taxon>Agaricomycotina</taxon>
        <taxon>Tremellomycetes</taxon>
        <taxon>Tremellales</taxon>
        <taxon>Cryptococcaceae</taxon>
        <taxon>Kwoniella</taxon>
    </lineage>
</organism>
<reference evidence="3 4" key="1">
    <citation type="submission" date="2024-01" db="EMBL/GenBank/DDBJ databases">
        <title>Comparative genomics of Cryptococcus and Kwoniella reveals pathogenesis evolution and contrasting modes of karyotype evolution via chromosome fusion or intercentromeric recombination.</title>
        <authorList>
            <person name="Coelho M.A."/>
            <person name="David-Palma M."/>
            <person name="Shea T."/>
            <person name="Bowers K."/>
            <person name="McGinley-Smith S."/>
            <person name="Mohammad A.W."/>
            <person name="Gnirke A."/>
            <person name="Yurkov A.M."/>
            <person name="Nowrousian M."/>
            <person name="Sun S."/>
            <person name="Cuomo C.A."/>
            <person name="Heitman J."/>
        </authorList>
    </citation>
    <scope>NUCLEOTIDE SEQUENCE [LARGE SCALE GENOMIC DNA]</scope>
    <source>
        <strain evidence="3 4">CBS 6074</strain>
    </source>
</reference>
<dbReference type="AlphaFoldDB" id="A0AAX4K5F2"/>
<feature type="compositionally biased region" description="Basic residues" evidence="1">
    <location>
        <begin position="135"/>
        <end position="144"/>
    </location>
</feature>
<feature type="compositionally biased region" description="Low complexity" evidence="1">
    <location>
        <begin position="307"/>
        <end position="317"/>
    </location>
</feature>
<feature type="signal peptide" evidence="2">
    <location>
        <begin position="1"/>
        <end position="18"/>
    </location>
</feature>
<protein>
    <submittedName>
        <fullName evidence="3">Uncharacterized protein</fullName>
    </submittedName>
</protein>
<feature type="compositionally biased region" description="Polar residues" evidence="1">
    <location>
        <begin position="284"/>
        <end position="302"/>
    </location>
</feature>
<feature type="compositionally biased region" description="Polar residues" evidence="1">
    <location>
        <begin position="91"/>
        <end position="106"/>
    </location>
</feature>
<gene>
    <name evidence="3" type="ORF">L201_006954</name>
</gene>
<evidence type="ECO:0000313" key="4">
    <source>
        <dbReference type="Proteomes" id="UP001355207"/>
    </source>
</evidence>
<feature type="compositionally biased region" description="Low complexity" evidence="1">
    <location>
        <begin position="203"/>
        <end position="223"/>
    </location>
</feature>
<feature type="region of interest" description="Disordered" evidence="1">
    <location>
        <begin position="77"/>
        <end position="326"/>
    </location>
</feature>
<feature type="region of interest" description="Disordered" evidence="1">
    <location>
        <begin position="53"/>
        <end position="72"/>
    </location>
</feature>
<dbReference type="Proteomes" id="UP001355207">
    <property type="component" value="Chromosome 9"/>
</dbReference>
<feature type="compositionally biased region" description="Polar residues" evidence="1">
    <location>
        <begin position="184"/>
        <end position="202"/>
    </location>
</feature>
<evidence type="ECO:0000313" key="3">
    <source>
        <dbReference type="EMBL" id="WWC92000.1"/>
    </source>
</evidence>
<name>A0AAX4K5F2_9TREE</name>
<dbReference type="RefSeq" id="XP_066078762.1">
    <property type="nucleotide sequence ID" value="XM_066222665.1"/>
</dbReference>